<sequence length="432" mass="50169">MVNEKKTETTLMLLKQSVWNNLFLKRYILSLIKETVPYRKEMMASKRHLDIIASFKRARSNVHGLLFTPLLLASHIEHLIKSSLTAKRYPYLNDISANPILRVDIALFQSVHKMLMDKDLYNSPTASKNIWDHIVGSNNIELYKYARSQFLLPSAAICFDLVLTASKIGTFRSISTVVLYDTIIPISKGSEILEDMLDELPEIFPEDDWSLAVDTKYIVANGRLDLYKKLELERTRWIKYKKSINGFGTLNKLQNNYNIYLSDNAIVTLIINQHKDLFYYLYFNQKIIITERILKMIVNTCLITGVLFLNQAQIDYQNNNNQNNNSCNNNNQNGFLYSMVMYSMSKEFQFHQWRGQRVDKVGAFIKQLEDVARQLNYIDPVQSLKRSTAHKPNGYPILGHYKLKLAPQYFQLLQQQSSDPVPTLSFNFSEDL</sequence>
<dbReference type="KEGG" id="dfa:DFA_01416"/>
<organism evidence="1 2">
    <name type="scientific">Cavenderia fasciculata</name>
    <name type="common">Slime mold</name>
    <name type="synonym">Dictyostelium fasciculatum</name>
    <dbReference type="NCBI Taxonomy" id="261658"/>
    <lineage>
        <taxon>Eukaryota</taxon>
        <taxon>Amoebozoa</taxon>
        <taxon>Evosea</taxon>
        <taxon>Eumycetozoa</taxon>
        <taxon>Dictyostelia</taxon>
        <taxon>Acytosteliales</taxon>
        <taxon>Cavenderiaceae</taxon>
        <taxon>Cavenderia</taxon>
    </lineage>
</organism>
<evidence type="ECO:0000313" key="2">
    <source>
        <dbReference type="Proteomes" id="UP000007797"/>
    </source>
</evidence>
<dbReference type="EMBL" id="GL883010">
    <property type="protein sequence ID" value="EGG21530.1"/>
    <property type="molecule type" value="Genomic_DNA"/>
</dbReference>
<name>F4PSQ2_CACFS</name>
<evidence type="ECO:0000313" key="1">
    <source>
        <dbReference type="EMBL" id="EGG21530.1"/>
    </source>
</evidence>
<proteinExistence type="predicted"/>
<dbReference type="RefSeq" id="XP_004359380.1">
    <property type="nucleotide sequence ID" value="XM_004359323.1"/>
</dbReference>
<accession>F4PSQ2</accession>
<protein>
    <submittedName>
        <fullName evidence="1">Uncharacterized protein</fullName>
    </submittedName>
</protein>
<reference evidence="2" key="1">
    <citation type="journal article" date="2011" name="Genome Res.">
        <title>Phylogeny-wide analysis of social amoeba genomes highlights ancient origins for complex intercellular communication.</title>
        <authorList>
            <person name="Heidel A.J."/>
            <person name="Lawal H.M."/>
            <person name="Felder M."/>
            <person name="Schilde C."/>
            <person name="Helps N.R."/>
            <person name="Tunggal B."/>
            <person name="Rivero F."/>
            <person name="John U."/>
            <person name="Schleicher M."/>
            <person name="Eichinger L."/>
            <person name="Platzer M."/>
            <person name="Noegel A.A."/>
            <person name="Schaap P."/>
            <person name="Gloeckner G."/>
        </authorList>
    </citation>
    <scope>NUCLEOTIDE SEQUENCE [LARGE SCALE GENOMIC DNA]</scope>
    <source>
        <strain evidence="2">SH3</strain>
    </source>
</reference>
<dbReference type="GeneID" id="14873382"/>
<keyword evidence="2" id="KW-1185">Reference proteome</keyword>
<gene>
    <name evidence="1" type="ORF">DFA_01416</name>
</gene>
<dbReference type="AlphaFoldDB" id="F4PSQ2"/>
<dbReference type="Proteomes" id="UP000007797">
    <property type="component" value="Unassembled WGS sequence"/>
</dbReference>